<feature type="transmembrane region" description="Helical" evidence="7">
    <location>
        <begin position="244"/>
        <end position="265"/>
    </location>
</feature>
<accession>A0ABW6S2A5</accession>
<feature type="transmembrane region" description="Helical" evidence="7">
    <location>
        <begin position="169"/>
        <end position="188"/>
    </location>
</feature>
<evidence type="ECO:0000313" key="10">
    <source>
        <dbReference type="Proteomes" id="UP001601992"/>
    </source>
</evidence>
<dbReference type="InterPro" id="IPR011701">
    <property type="entry name" value="MFS"/>
</dbReference>
<dbReference type="PANTHER" id="PTHR43045:SF7">
    <property type="entry name" value="MAJOR FACILITATOR SUPERFAMILY TRANSPORTER"/>
    <property type="match status" value="1"/>
</dbReference>
<keyword evidence="2" id="KW-0813">Transport</keyword>
<dbReference type="InterPro" id="IPR020846">
    <property type="entry name" value="MFS_dom"/>
</dbReference>
<proteinExistence type="predicted"/>
<evidence type="ECO:0000256" key="7">
    <source>
        <dbReference type="SAM" id="Phobius"/>
    </source>
</evidence>
<organism evidence="9 10">
    <name type="scientific">Nocardia jiangxiensis</name>
    <dbReference type="NCBI Taxonomy" id="282685"/>
    <lineage>
        <taxon>Bacteria</taxon>
        <taxon>Bacillati</taxon>
        <taxon>Actinomycetota</taxon>
        <taxon>Actinomycetes</taxon>
        <taxon>Mycobacteriales</taxon>
        <taxon>Nocardiaceae</taxon>
        <taxon>Nocardia</taxon>
    </lineage>
</organism>
<dbReference type="RefSeq" id="WP_387404074.1">
    <property type="nucleotide sequence ID" value="NZ_JBIAQY010000004.1"/>
</dbReference>
<gene>
    <name evidence="9" type="ORF">ACFYXQ_16055</name>
</gene>
<dbReference type="InterPro" id="IPR036259">
    <property type="entry name" value="MFS_trans_sf"/>
</dbReference>
<keyword evidence="10" id="KW-1185">Reference proteome</keyword>
<feature type="transmembrane region" description="Helical" evidence="7">
    <location>
        <begin position="312"/>
        <end position="333"/>
    </location>
</feature>
<evidence type="ECO:0000259" key="8">
    <source>
        <dbReference type="PROSITE" id="PS50850"/>
    </source>
</evidence>
<comment type="subcellular location">
    <subcellularLocation>
        <location evidence="1">Cell membrane</location>
        <topology evidence="1">Multi-pass membrane protein</topology>
    </subcellularLocation>
</comment>
<evidence type="ECO:0000256" key="5">
    <source>
        <dbReference type="ARBA" id="ARBA00022989"/>
    </source>
</evidence>
<feature type="transmembrane region" description="Helical" evidence="7">
    <location>
        <begin position="94"/>
        <end position="115"/>
    </location>
</feature>
<evidence type="ECO:0000256" key="3">
    <source>
        <dbReference type="ARBA" id="ARBA00022475"/>
    </source>
</evidence>
<dbReference type="PANTHER" id="PTHR43045">
    <property type="entry name" value="SHIKIMATE TRANSPORTER"/>
    <property type="match status" value="1"/>
</dbReference>
<dbReference type="Proteomes" id="UP001601992">
    <property type="component" value="Unassembled WGS sequence"/>
</dbReference>
<name>A0ABW6S2A5_9NOCA</name>
<keyword evidence="5 7" id="KW-1133">Transmembrane helix</keyword>
<feature type="transmembrane region" description="Helical" evidence="7">
    <location>
        <begin position="285"/>
        <end position="305"/>
    </location>
</feature>
<dbReference type="Gene3D" id="1.20.1250.20">
    <property type="entry name" value="MFS general substrate transporter like domains"/>
    <property type="match status" value="2"/>
</dbReference>
<evidence type="ECO:0000256" key="2">
    <source>
        <dbReference type="ARBA" id="ARBA00022448"/>
    </source>
</evidence>
<dbReference type="PROSITE" id="PS50850">
    <property type="entry name" value="MFS"/>
    <property type="match status" value="1"/>
</dbReference>
<evidence type="ECO:0000256" key="6">
    <source>
        <dbReference type="ARBA" id="ARBA00023136"/>
    </source>
</evidence>
<dbReference type="EMBL" id="JBIAQY010000004">
    <property type="protein sequence ID" value="MFF3569284.1"/>
    <property type="molecule type" value="Genomic_DNA"/>
</dbReference>
<feature type="domain" description="Major facilitator superfamily (MFS) profile" evidence="8">
    <location>
        <begin position="22"/>
        <end position="436"/>
    </location>
</feature>
<keyword evidence="6 7" id="KW-0472">Membrane</keyword>
<dbReference type="SUPFAM" id="SSF103473">
    <property type="entry name" value="MFS general substrate transporter"/>
    <property type="match status" value="1"/>
</dbReference>
<reference evidence="9 10" key="1">
    <citation type="submission" date="2024-10" db="EMBL/GenBank/DDBJ databases">
        <title>The Natural Products Discovery Center: Release of the First 8490 Sequenced Strains for Exploring Actinobacteria Biosynthetic Diversity.</title>
        <authorList>
            <person name="Kalkreuter E."/>
            <person name="Kautsar S.A."/>
            <person name="Yang D."/>
            <person name="Bader C.D."/>
            <person name="Teijaro C.N."/>
            <person name="Fluegel L."/>
            <person name="Davis C.M."/>
            <person name="Simpson J.R."/>
            <person name="Lauterbach L."/>
            <person name="Steele A.D."/>
            <person name="Gui C."/>
            <person name="Meng S."/>
            <person name="Li G."/>
            <person name="Viehrig K."/>
            <person name="Ye F."/>
            <person name="Su P."/>
            <person name="Kiefer A.F."/>
            <person name="Nichols A."/>
            <person name="Cepeda A.J."/>
            <person name="Yan W."/>
            <person name="Fan B."/>
            <person name="Jiang Y."/>
            <person name="Adhikari A."/>
            <person name="Zheng C.-J."/>
            <person name="Schuster L."/>
            <person name="Cowan T.M."/>
            <person name="Smanski M.J."/>
            <person name="Chevrette M.G."/>
            <person name="De Carvalho L.P.S."/>
            <person name="Shen B."/>
        </authorList>
    </citation>
    <scope>NUCLEOTIDE SEQUENCE [LARGE SCALE GENOMIC DNA]</scope>
    <source>
        <strain evidence="9 10">NPDC002593</strain>
    </source>
</reference>
<dbReference type="Pfam" id="PF07690">
    <property type="entry name" value="MFS_1"/>
    <property type="match status" value="1"/>
</dbReference>
<feature type="transmembrane region" description="Helical" evidence="7">
    <location>
        <begin position="339"/>
        <end position="365"/>
    </location>
</feature>
<feature type="transmembrane region" description="Helical" evidence="7">
    <location>
        <begin position="194"/>
        <end position="213"/>
    </location>
</feature>
<keyword evidence="4 7" id="KW-0812">Transmembrane</keyword>
<feature type="transmembrane region" description="Helical" evidence="7">
    <location>
        <begin position="409"/>
        <end position="428"/>
    </location>
</feature>
<evidence type="ECO:0000256" key="1">
    <source>
        <dbReference type="ARBA" id="ARBA00004651"/>
    </source>
</evidence>
<sequence length="452" mass="47607">MKKPVIAEKAHAIMSPRDRRRAATAAMLGTGLEAADLVMYAFLAVYSAPLWFPSETPGVSVIATLGVYGAGFVARPIGGIVFGRIGDRIGRRTTLIITLTVMGLSTLSLGLIPTYGTIGVLAPILVVLARLAQGFGAGGEVMGAATYALESSSPGRRGLYSSMTPWGSYFGLGLATVLIGLTNAVVGHDAMADWGWRIPFIAAFVFTGFLLLFRLRLEDSGEFRALERENSRSRMPLREVVRDHGSIVILTIFMGTGILFVSYTINTYVPVYLTTVTGLSSATTPWMVAIVMVLGGMFTPLGGMLADRFGRAPVIVTMLIIFCCLSMPLFAILSDKSAGIFEIGVVFFCATAAGALLIGPVYQAFADIYPVRIRYTAAALGFNIANMLGAGFGPLLSAEVIRSTGDPSAPGWMMSVASVAGGVGLLVITKVLRSRRVGDGHASTHAAPATGS</sequence>
<protein>
    <submittedName>
        <fullName evidence="9">MFS transporter</fullName>
    </submittedName>
</protein>
<feature type="transmembrane region" description="Helical" evidence="7">
    <location>
        <begin position="121"/>
        <end position="149"/>
    </location>
</feature>
<comment type="caution">
    <text evidence="9">The sequence shown here is derived from an EMBL/GenBank/DDBJ whole genome shotgun (WGS) entry which is preliminary data.</text>
</comment>
<feature type="transmembrane region" description="Helical" evidence="7">
    <location>
        <begin position="58"/>
        <end position="82"/>
    </location>
</feature>
<evidence type="ECO:0000256" key="4">
    <source>
        <dbReference type="ARBA" id="ARBA00022692"/>
    </source>
</evidence>
<evidence type="ECO:0000313" key="9">
    <source>
        <dbReference type="EMBL" id="MFF3569284.1"/>
    </source>
</evidence>
<keyword evidence="3" id="KW-1003">Cell membrane</keyword>
<feature type="transmembrane region" description="Helical" evidence="7">
    <location>
        <begin position="377"/>
        <end position="397"/>
    </location>
</feature>